<proteinExistence type="predicted"/>
<feature type="region of interest" description="Disordered" evidence="3">
    <location>
        <begin position="269"/>
        <end position="291"/>
    </location>
</feature>
<keyword evidence="2" id="KW-0175">Coiled coil</keyword>
<protein>
    <submittedName>
        <fullName evidence="4">LisH domain and HEAT repeat-containing protein KIAA1468-like Protein</fullName>
    </submittedName>
</protein>
<dbReference type="KEGG" id="tca:657637"/>
<reference evidence="4 5" key="1">
    <citation type="journal article" date="2008" name="Nature">
        <title>The genome of the model beetle and pest Tribolium castaneum.</title>
        <authorList>
            <consortium name="Tribolium Genome Sequencing Consortium"/>
            <person name="Richards S."/>
            <person name="Gibbs R.A."/>
            <person name="Weinstock G.M."/>
            <person name="Brown S.J."/>
            <person name="Denell R."/>
            <person name="Beeman R.W."/>
            <person name="Gibbs R."/>
            <person name="Beeman R.W."/>
            <person name="Brown S.J."/>
            <person name="Bucher G."/>
            <person name="Friedrich M."/>
            <person name="Grimmelikhuijzen C.J."/>
            <person name="Klingler M."/>
            <person name="Lorenzen M."/>
            <person name="Richards S."/>
            <person name="Roth S."/>
            <person name="Schroder R."/>
            <person name="Tautz D."/>
            <person name="Zdobnov E.M."/>
            <person name="Muzny D."/>
            <person name="Gibbs R.A."/>
            <person name="Weinstock G.M."/>
            <person name="Attaway T."/>
            <person name="Bell S."/>
            <person name="Buhay C.J."/>
            <person name="Chandrabose M.N."/>
            <person name="Chavez D."/>
            <person name="Clerk-Blankenburg K.P."/>
            <person name="Cree A."/>
            <person name="Dao M."/>
            <person name="Davis C."/>
            <person name="Chacko J."/>
            <person name="Dinh H."/>
            <person name="Dugan-Rocha S."/>
            <person name="Fowler G."/>
            <person name="Garner T.T."/>
            <person name="Garnes J."/>
            <person name="Gnirke A."/>
            <person name="Hawes A."/>
            <person name="Hernandez J."/>
            <person name="Hines S."/>
            <person name="Holder M."/>
            <person name="Hume J."/>
            <person name="Jhangiani S.N."/>
            <person name="Joshi V."/>
            <person name="Khan Z.M."/>
            <person name="Jackson L."/>
            <person name="Kovar C."/>
            <person name="Kowis A."/>
            <person name="Lee S."/>
            <person name="Lewis L.R."/>
            <person name="Margolis J."/>
            <person name="Morgan M."/>
            <person name="Nazareth L.V."/>
            <person name="Nguyen N."/>
            <person name="Okwuonu G."/>
            <person name="Parker D."/>
            <person name="Richards S."/>
            <person name="Ruiz S.J."/>
            <person name="Santibanez J."/>
            <person name="Savard J."/>
            <person name="Scherer S.E."/>
            <person name="Schneider B."/>
            <person name="Sodergren E."/>
            <person name="Tautz D."/>
            <person name="Vattahil S."/>
            <person name="Villasana D."/>
            <person name="White C.S."/>
            <person name="Wright R."/>
            <person name="Park Y."/>
            <person name="Beeman R.W."/>
            <person name="Lord J."/>
            <person name="Oppert B."/>
            <person name="Lorenzen M."/>
            <person name="Brown S."/>
            <person name="Wang L."/>
            <person name="Savard J."/>
            <person name="Tautz D."/>
            <person name="Richards S."/>
            <person name="Weinstock G."/>
            <person name="Gibbs R.A."/>
            <person name="Liu Y."/>
            <person name="Worley K."/>
            <person name="Weinstock G."/>
            <person name="Elsik C.G."/>
            <person name="Reese J.T."/>
            <person name="Elhaik E."/>
            <person name="Landan G."/>
            <person name="Graur D."/>
            <person name="Arensburger P."/>
            <person name="Atkinson P."/>
            <person name="Beeman R.W."/>
            <person name="Beidler J."/>
            <person name="Brown S.J."/>
            <person name="Demuth J.P."/>
            <person name="Drury D.W."/>
            <person name="Du Y.Z."/>
            <person name="Fujiwara H."/>
            <person name="Lorenzen M."/>
            <person name="Maselli V."/>
            <person name="Osanai M."/>
            <person name="Park Y."/>
            <person name="Robertson H.M."/>
            <person name="Tu Z."/>
            <person name="Wang J.J."/>
            <person name="Wang S."/>
            <person name="Richards S."/>
            <person name="Song H."/>
            <person name="Zhang L."/>
            <person name="Sodergren E."/>
            <person name="Werner D."/>
            <person name="Stanke M."/>
            <person name="Morgenstern B."/>
            <person name="Solovyev V."/>
            <person name="Kosarev P."/>
            <person name="Brown G."/>
            <person name="Chen H.C."/>
            <person name="Ermolaeva O."/>
            <person name="Hlavina W."/>
            <person name="Kapustin Y."/>
            <person name="Kiryutin B."/>
            <person name="Kitts P."/>
            <person name="Maglott D."/>
            <person name="Pruitt K."/>
            <person name="Sapojnikov V."/>
            <person name="Souvorov A."/>
            <person name="Mackey A.J."/>
            <person name="Waterhouse R.M."/>
            <person name="Wyder S."/>
            <person name="Zdobnov E.M."/>
            <person name="Zdobnov E.M."/>
            <person name="Wyder S."/>
            <person name="Kriventseva E.V."/>
            <person name="Kadowaki T."/>
            <person name="Bork P."/>
            <person name="Aranda M."/>
            <person name="Bao R."/>
            <person name="Beermann A."/>
            <person name="Berns N."/>
            <person name="Bolognesi R."/>
            <person name="Bonneton F."/>
            <person name="Bopp D."/>
            <person name="Brown S.J."/>
            <person name="Bucher G."/>
            <person name="Butts T."/>
            <person name="Chaumot A."/>
            <person name="Denell R.E."/>
            <person name="Ferrier D.E."/>
            <person name="Friedrich M."/>
            <person name="Gordon C.M."/>
            <person name="Jindra M."/>
            <person name="Klingler M."/>
            <person name="Lan Q."/>
            <person name="Lattorff H.M."/>
            <person name="Laudet V."/>
            <person name="von Levetsow C."/>
            <person name="Liu Z."/>
            <person name="Lutz R."/>
            <person name="Lynch J.A."/>
            <person name="da Fonseca R.N."/>
            <person name="Posnien N."/>
            <person name="Reuter R."/>
            <person name="Roth S."/>
            <person name="Savard J."/>
            <person name="Schinko J.B."/>
            <person name="Schmitt C."/>
            <person name="Schoppmeier M."/>
            <person name="Schroder R."/>
            <person name="Shippy T.D."/>
            <person name="Simonnet F."/>
            <person name="Marques-Souza H."/>
            <person name="Tautz D."/>
            <person name="Tomoyasu Y."/>
            <person name="Trauner J."/>
            <person name="Van der Zee M."/>
            <person name="Vervoort M."/>
            <person name="Wittkopp N."/>
            <person name="Wimmer E.A."/>
            <person name="Yang X."/>
            <person name="Jones A.K."/>
            <person name="Sattelle D.B."/>
            <person name="Ebert P.R."/>
            <person name="Nelson D."/>
            <person name="Scott J.G."/>
            <person name="Beeman R.W."/>
            <person name="Muthukrishnan S."/>
            <person name="Kramer K.J."/>
            <person name="Arakane Y."/>
            <person name="Beeman R.W."/>
            <person name="Zhu Q."/>
            <person name="Hogenkamp D."/>
            <person name="Dixit R."/>
            <person name="Oppert B."/>
            <person name="Jiang H."/>
            <person name="Zou Z."/>
            <person name="Marshall J."/>
            <person name="Elpidina E."/>
            <person name="Vinokurov K."/>
            <person name="Oppert C."/>
            <person name="Zou Z."/>
            <person name="Evans J."/>
            <person name="Lu Z."/>
            <person name="Zhao P."/>
            <person name="Sumathipala N."/>
            <person name="Altincicek B."/>
            <person name="Vilcinskas A."/>
            <person name="Williams M."/>
            <person name="Hultmark D."/>
            <person name="Hetru C."/>
            <person name="Jiang H."/>
            <person name="Grimmelikhuijzen C.J."/>
            <person name="Hauser F."/>
            <person name="Cazzamali G."/>
            <person name="Williamson M."/>
            <person name="Park Y."/>
            <person name="Li B."/>
            <person name="Tanaka Y."/>
            <person name="Predel R."/>
            <person name="Neupert S."/>
            <person name="Schachtner J."/>
            <person name="Verleyen P."/>
            <person name="Raible F."/>
            <person name="Bork P."/>
            <person name="Friedrich M."/>
            <person name="Walden K.K."/>
            <person name="Robertson H.M."/>
            <person name="Angeli S."/>
            <person name="Foret S."/>
            <person name="Bucher G."/>
            <person name="Schuetz S."/>
            <person name="Maleszka R."/>
            <person name="Wimmer E.A."/>
            <person name="Beeman R.W."/>
            <person name="Lorenzen M."/>
            <person name="Tomoyasu Y."/>
            <person name="Miller S.C."/>
            <person name="Grossmann D."/>
            <person name="Bucher G."/>
        </authorList>
    </citation>
    <scope>NUCLEOTIDE SEQUENCE [LARGE SCALE GENOMIC DNA]</scope>
    <source>
        <strain evidence="4 5">Georgia GA2</strain>
    </source>
</reference>
<dbReference type="SUPFAM" id="SSF48371">
    <property type="entry name" value="ARM repeat"/>
    <property type="match status" value="1"/>
</dbReference>
<feature type="region of interest" description="Disordered" evidence="3">
    <location>
        <begin position="1072"/>
        <end position="1094"/>
    </location>
</feature>
<dbReference type="InParanoid" id="D6WGG1"/>
<name>D6WGG1_TRICA</name>
<evidence type="ECO:0000313" key="4">
    <source>
        <dbReference type="EMBL" id="EFA00181.1"/>
    </source>
</evidence>
<evidence type="ECO:0000256" key="2">
    <source>
        <dbReference type="SAM" id="Coils"/>
    </source>
</evidence>
<dbReference type="GO" id="GO:0032367">
    <property type="term" value="P:intracellular cholesterol transport"/>
    <property type="evidence" value="ECO:0000318"/>
    <property type="project" value="GO_Central"/>
</dbReference>
<dbReference type="Proteomes" id="UP000007266">
    <property type="component" value="Linkage group 3"/>
</dbReference>
<dbReference type="PANTHER" id="PTHR32059">
    <property type="entry name" value="RAB11-BINDING PROTEIN RELCH"/>
    <property type="match status" value="1"/>
</dbReference>
<dbReference type="InterPro" id="IPR016024">
    <property type="entry name" value="ARM-type_fold"/>
</dbReference>
<dbReference type="InterPro" id="IPR006594">
    <property type="entry name" value="LisH"/>
</dbReference>
<dbReference type="OMA" id="RQDLNCA"/>
<dbReference type="InterPro" id="IPR021133">
    <property type="entry name" value="HEAT_type_2"/>
</dbReference>
<dbReference type="Gene3D" id="1.25.10.10">
    <property type="entry name" value="Leucine-rich Repeat Variant"/>
    <property type="match status" value="2"/>
</dbReference>
<dbReference type="HOGENOM" id="CLU_006254_1_0_1"/>
<keyword evidence="5" id="KW-1185">Reference proteome</keyword>
<dbReference type="eggNOG" id="KOG0211">
    <property type="taxonomic scope" value="Eukaryota"/>
</dbReference>
<dbReference type="InterPro" id="IPR011989">
    <property type="entry name" value="ARM-like"/>
</dbReference>
<dbReference type="PANTHER" id="PTHR32059:SF0">
    <property type="entry name" value="RAB11-BINDING PROTEIN RELCH"/>
    <property type="match status" value="1"/>
</dbReference>
<feature type="coiled-coil region" evidence="2">
    <location>
        <begin position="103"/>
        <end position="130"/>
    </location>
</feature>
<evidence type="ECO:0000256" key="1">
    <source>
        <dbReference type="PROSITE-ProRule" id="PRU00103"/>
    </source>
</evidence>
<dbReference type="PROSITE" id="PS50077">
    <property type="entry name" value="HEAT_REPEAT"/>
    <property type="match status" value="1"/>
</dbReference>
<accession>D6WGG1</accession>
<organism evidence="4 5">
    <name type="scientific">Tribolium castaneum</name>
    <name type="common">Red flour beetle</name>
    <dbReference type="NCBI Taxonomy" id="7070"/>
    <lineage>
        <taxon>Eukaryota</taxon>
        <taxon>Metazoa</taxon>
        <taxon>Ecdysozoa</taxon>
        <taxon>Arthropoda</taxon>
        <taxon>Hexapoda</taxon>
        <taxon>Insecta</taxon>
        <taxon>Pterygota</taxon>
        <taxon>Neoptera</taxon>
        <taxon>Endopterygota</taxon>
        <taxon>Coleoptera</taxon>
        <taxon>Polyphaga</taxon>
        <taxon>Cucujiformia</taxon>
        <taxon>Tenebrionidae</taxon>
        <taxon>Tenebrionidae incertae sedis</taxon>
        <taxon>Tribolium</taxon>
    </lineage>
</organism>
<dbReference type="AlphaFoldDB" id="D6WGG1"/>
<dbReference type="PROSITE" id="PS50896">
    <property type="entry name" value="LISH"/>
    <property type="match status" value="1"/>
</dbReference>
<feature type="repeat" description="HEAT" evidence="1">
    <location>
        <begin position="876"/>
        <end position="914"/>
    </location>
</feature>
<dbReference type="GO" id="GO:0005802">
    <property type="term" value="C:trans-Golgi network"/>
    <property type="evidence" value="ECO:0000318"/>
    <property type="project" value="GO_Central"/>
</dbReference>
<sequence>MAQVPNADGFKNQLEAKAVTYHDIATKLLHDKFLLTALELHTELVECGREVKQLKDFFSNPGNFEVPWQDTSSRISRSESQVTLDSLDLTRYSEDGAGTDERIAVLEFELRKAKETINALRNNLTMATESETSTPDKGCMRHLNTDVIKPHEQRALNFLINEYLLLNSYKLTSITFADENQHQDFDDWDDVGLNISKPPELITLYRECFKQTSLDRLSTGTQTDFDLSSYENLRQKIIEQEEDLKKLEAKYKNLESEYNELKSIKETELLPSQNKSTPNSKDSLGSESPSERFEIIDKNMTSFKKRDSIITLEDNISNSSLNVNDWTNLTITTHDSVNNESATKGIDSPKEKASKLINIDISQEPFIKEVFSLCYVNIPQKVDNEILDDILNYSVTNENLVHTLSLSLLKIIPNIILNKREDAIPLLIGAVQLNSNSGERDKLLQQLFNLKKKPSDTERIMILTGLVGIAKYSGENLVENEILPQCWEQLTDKHVEKRLLVAEACTALIPYVSSQIRNSLILSMLQQLLEDREDLVREAVIRALSLVMVLCEDSDKYLQCEEITLNILNDPSASIVNLAIQILIPVLGKWALSIGRLKSHLIKYLLHKLSDYSRDFESSKQSNKILCIIEVLEALMPFVLISVVLHEQVVSNIEKDMTIDLRADLNKLCSNLTNPSVFCKWDHNVGMVLYEFDKYIASNPTSSWDEMAWILDMMIPDLLNSLNHIDITYQSIIQNFINLFSHICIFFGKSFTKFKIQPIFQVQVNSLEQIFSNFNQYSPSLNIIPVYLVSVLSYCDRDELSIVLKKFLCTLPLCGTPLDCLEVSVKGLCENGLQTLVVSSLWEGVVHQSPLVRAVTADLFSAIVGFCDKNLLSLKVTPGLVTLASDNDTLVKTAAIPALGTLVTNCNEKEIHDKVYVQFQNYLTDPSVKENHTVIRQLIVTLGSIVNHCSAQFRQEVILPQLSLISTYLSQMSNQTRKIDLANALIEAFTTVVYSPFNKQDITSLIIPGLRCLETAVTENQSLTCHRDIIGSMIRECDDHAESSTHAQPEHSNKLQNVNQGVEEMKQRMSKIFTKPAGSKPNTLPNLQSIFKKK</sequence>
<dbReference type="PhylomeDB" id="D6WGG1"/>
<feature type="compositionally biased region" description="Polar residues" evidence="3">
    <location>
        <begin position="1080"/>
        <end position="1094"/>
    </location>
</feature>
<dbReference type="InterPro" id="IPR040362">
    <property type="entry name" value="RELCH"/>
</dbReference>
<evidence type="ECO:0000313" key="5">
    <source>
        <dbReference type="Proteomes" id="UP000007266"/>
    </source>
</evidence>
<dbReference type="OrthoDB" id="1695393at2759"/>
<dbReference type="GO" id="GO:0055037">
    <property type="term" value="C:recycling endosome"/>
    <property type="evidence" value="ECO:0000318"/>
    <property type="project" value="GO_Central"/>
</dbReference>
<evidence type="ECO:0000256" key="3">
    <source>
        <dbReference type="SAM" id="MobiDB-lite"/>
    </source>
</evidence>
<dbReference type="STRING" id="7070.D6WGG1"/>
<gene>
    <name evidence="4" type="primary">AUGUSTUS-3.0.2_03006</name>
    <name evidence="4" type="ORF">TcasGA2_TC003006</name>
</gene>
<dbReference type="EMBL" id="KQ971321">
    <property type="protein sequence ID" value="EFA00181.1"/>
    <property type="molecule type" value="Genomic_DNA"/>
</dbReference>
<feature type="coiled-coil region" evidence="2">
    <location>
        <begin position="227"/>
        <end position="264"/>
    </location>
</feature>
<reference evidence="4 5" key="2">
    <citation type="journal article" date="2010" name="Nucleic Acids Res.">
        <title>BeetleBase in 2010: revisions to provide comprehensive genomic information for Tribolium castaneum.</title>
        <authorList>
            <person name="Kim H.S."/>
            <person name="Murphy T."/>
            <person name="Xia J."/>
            <person name="Caragea D."/>
            <person name="Park Y."/>
            <person name="Beeman R.W."/>
            <person name="Lorenzen M.D."/>
            <person name="Butcher S."/>
            <person name="Manak J.R."/>
            <person name="Brown S.J."/>
        </authorList>
    </citation>
    <scope>GENOME REANNOTATION</scope>
    <source>
        <strain evidence="4 5">Georgia GA2</strain>
    </source>
</reference>
<feature type="compositionally biased region" description="Polar residues" evidence="3">
    <location>
        <begin position="270"/>
        <end position="288"/>
    </location>
</feature>